<dbReference type="Proteomes" id="UP001241169">
    <property type="component" value="Unassembled WGS sequence"/>
</dbReference>
<sequence length="111" mass="12149">MSRSVRAFLALALESKPPPVPRRTVHCPVTPVALVHRHEGTPILVSSVQSYECRLQASPPLIPLSLWSDIQSAIISDISSVAQPIQWLVETTSSSSRSRTVPRDPAERTIS</sequence>
<gene>
    <name evidence="2" type="ORF">CPAR01_15421</name>
</gene>
<proteinExistence type="predicted"/>
<dbReference type="EMBL" id="MOPA01000019">
    <property type="protein sequence ID" value="KAK1519928.1"/>
    <property type="molecule type" value="Genomic_DNA"/>
</dbReference>
<accession>A0ABQ9RZ62</accession>
<feature type="compositionally biased region" description="Basic and acidic residues" evidence="1">
    <location>
        <begin position="101"/>
        <end position="111"/>
    </location>
</feature>
<protein>
    <submittedName>
        <fullName evidence="2">Uncharacterized protein</fullName>
    </submittedName>
</protein>
<comment type="caution">
    <text evidence="2">The sequence shown here is derived from an EMBL/GenBank/DDBJ whole genome shotgun (WGS) entry which is preliminary data.</text>
</comment>
<feature type="region of interest" description="Disordered" evidence="1">
    <location>
        <begin position="91"/>
        <end position="111"/>
    </location>
</feature>
<organism evidence="2 3">
    <name type="scientific">Colletotrichum paranaense</name>
    <dbReference type="NCBI Taxonomy" id="1914294"/>
    <lineage>
        <taxon>Eukaryota</taxon>
        <taxon>Fungi</taxon>
        <taxon>Dikarya</taxon>
        <taxon>Ascomycota</taxon>
        <taxon>Pezizomycotina</taxon>
        <taxon>Sordariomycetes</taxon>
        <taxon>Hypocreomycetidae</taxon>
        <taxon>Glomerellales</taxon>
        <taxon>Glomerellaceae</taxon>
        <taxon>Colletotrichum</taxon>
        <taxon>Colletotrichum acutatum species complex</taxon>
    </lineage>
</organism>
<reference evidence="2 3" key="1">
    <citation type="submission" date="2016-10" db="EMBL/GenBank/DDBJ databases">
        <title>The genome sequence of Colletotrichum fioriniae PJ7.</title>
        <authorList>
            <person name="Baroncelli R."/>
        </authorList>
    </citation>
    <scope>NUCLEOTIDE SEQUENCE [LARGE SCALE GENOMIC DNA]</scope>
    <source>
        <strain evidence="2 3">IMI 384185</strain>
    </source>
</reference>
<name>A0ABQ9RZ62_9PEZI</name>
<evidence type="ECO:0000313" key="2">
    <source>
        <dbReference type="EMBL" id="KAK1519928.1"/>
    </source>
</evidence>
<evidence type="ECO:0000256" key="1">
    <source>
        <dbReference type="SAM" id="MobiDB-lite"/>
    </source>
</evidence>
<keyword evidence="3" id="KW-1185">Reference proteome</keyword>
<evidence type="ECO:0000313" key="3">
    <source>
        <dbReference type="Proteomes" id="UP001241169"/>
    </source>
</evidence>
<dbReference type="GeneID" id="85383569"/>
<dbReference type="RefSeq" id="XP_060341670.1">
    <property type="nucleotide sequence ID" value="XM_060499670.1"/>
</dbReference>